<name>A0A2H0UI57_9BACT</name>
<evidence type="ECO:0000313" key="3">
    <source>
        <dbReference type="Proteomes" id="UP000229612"/>
    </source>
</evidence>
<dbReference type="AlphaFoldDB" id="A0A2H0UI57"/>
<accession>A0A2H0UI57</accession>
<evidence type="ECO:0008006" key="4">
    <source>
        <dbReference type="Google" id="ProtNLM"/>
    </source>
</evidence>
<dbReference type="Proteomes" id="UP000229612">
    <property type="component" value="Unassembled WGS sequence"/>
</dbReference>
<reference evidence="3" key="1">
    <citation type="submission" date="2017-09" db="EMBL/GenBank/DDBJ databases">
        <title>Depth-based differentiation of microbial function through sediment-hosted aquifers and enrichment of novel symbionts in the deep terrestrial subsurface.</title>
        <authorList>
            <person name="Probst A.J."/>
            <person name="Ladd B."/>
            <person name="Jarett J.K."/>
            <person name="Geller-Mcgrath D.E."/>
            <person name="Sieber C.M.K."/>
            <person name="Emerson J.B."/>
            <person name="Anantharaman K."/>
            <person name="Thomas B.C."/>
            <person name="Malmstrom R."/>
            <person name="Stieglmeier M."/>
            <person name="Klingl A."/>
            <person name="Woyke T."/>
            <person name="Ryan C.M."/>
            <person name="Banfield J.F."/>
        </authorList>
    </citation>
    <scope>NUCLEOTIDE SEQUENCE [LARGE SCALE GENOMIC DNA]</scope>
</reference>
<evidence type="ECO:0000256" key="1">
    <source>
        <dbReference type="SAM" id="SignalP"/>
    </source>
</evidence>
<feature type="chain" id="PRO_5013574356" description="CUB domain-containing protein" evidence="1">
    <location>
        <begin position="20"/>
        <end position="202"/>
    </location>
</feature>
<organism evidence="2 3">
    <name type="scientific">Candidatus Kaiserbacteria bacterium CG10_big_fil_rev_8_21_14_0_10_44_10</name>
    <dbReference type="NCBI Taxonomy" id="1974606"/>
    <lineage>
        <taxon>Bacteria</taxon>
        <taxon>Candidatus Kaiseribacteriota</taxon>
    </lineage>
</organism>
<sequence>MKWALIIIGMSLISLVLPAANLAHVLTNGCYEGRAQMIERHSPKYDGSSLTHTRECQFEVCIEKTKKQIKVFRYAHKCFGQGKVEVDLLDGLPWNLDKRGTLLFDQQYPFPGLQVNFKWSKSKLEYSMEGFELEVPRTSEYKKAQFSLKLEASSLENLLFELYEPKMGSIYYKKFSCIPHYTPMGFKQVPSCLKKKTNTIND</sequence>
<gene>
    <name evidence="2" type="ORF">COU14_00790</name>
</gene>
<evidence type="ECO:0000313" key="2">
    <source>
        <dbReference type="EMBL" id="PIR86087.1"/>
    </source>
</evidence>
<feature type="signal peptide" evidence="1">
    <location>
        <begin position="1"/>
        <end position="19"/>
    </location>
</feature>
<keyword evidence="1" id="KW-0732">Signal</keyword>
<protein>
    <recommendedName>
        <fullName evidence="4">CUB domain-containing protein</fullName>
    </recommendedName>
</protein>
<proteinExistence type="predicted"/>
<comment type="caution">
    <text evidence="2">The sequence shown here is derived from an EMBL/GenBank/DDBJ whole genome shotgun (WGS) entry which is preliminary data.</text>
</comment>
<dbReference type="EMBL" id="PFBG01000010">
    <property type="protein sequence ID" value="PIR86087.1"/>
    <property type="molecule type" value="Genomic_DNA"/>
</dbReference>